<dbReference type="PANTHER" id="PTHR33693">
    <property type="entry name" value="TYPE-5 URACIL-DNA GLYCOSYLASE"/>
    <property type="match status" value="1"/>
</dbReference>
<proteinExistence type="inferred from homology"/>
<dbReference type="PANTHER" id="PTHR33693:SF1">
    <property type="entry name" value="TYPE-4 URACIL-DNA GLYCOSYLASE"/>
    <property type="match status" value="1"/>
</dbReference>
<dbReference type="Proteomes" id="UP000694018">
    <property type="component" value="Chromosome"/>
</dbReference>
<organism evidence="13 14">
    <name type="scientific">Saccharolobus shibatae (strain ATCC 51178 / DSM 5389 / JCM 8931 / NBRC 15437 / B12)</name>
    <name type="common">Sulfolobus shibatae</name>
    <dbReference type="NCBI Taxonomy" id="523848"/>
    <lineage>
        <taxon>Archaea</taxon>
        <taxon>Thermoproteota</taxon>
        <taxon>Thermoprotei</taxon>
        <taxon>Sulfolobales</taxon>
        <taxon>Sulfolobaceae</taxon>
        <taxon>Saccharolobus</taxon>
    </lineage>
</organism>
<dbReference type="RefSeq" id="WP_218259818.1">
    <property type="nucleotide sequence ID" value="NZ_CP077717.1"/>
</dbReference>
<accession>A0A8F5BN68</accession>
<keyword evidence="11" id="KW-0234">DNA repair</keyword>
<evidence type="ECO:0000259" key="12">
    <source>
        <dbReference type="SMART" id="SM00986"/>
    </source>
</evidence>
<evidence type="ECO:0000256" key="7">
    <source>
        <dbReference type="ARBA" id="ARBA00022763"/>
    </source>
</evidence>
<dbReference type="KEGG" id="sshi:J5U23_01079"/>
<dbReference type="GO" id="GO:0051539">
    <property type="term" value="F:4 iron, 4 sulfur cluster binding"/>
    <property type="evidence" value="ECO:0007669"/>
    <property type="project" value="UniProtKB-KW"/>
</dbReference>
<evidence type="ECO:0000256" key="2">
    <source>
        <dbReference type="ARBA" id="ARBA00006521"/>
    </source>
</evidence>
<comment type="similarity">
    <text evidence="2">Belongs to the uracil-DNA glycosylase (UDG) superfamily. Type 4 (UDGa) family.</text>
</comment>
<gene>
    <name evidence="13" type="ORF">J5U23_01079</name>
</gene>
<dbReference type="Pfam" id="PF03167">
    <property type="entry name" value="UDG"/>
    <property type="match status" value="1"/>
</dbReference>
<dbReference type="FunFam" id="3.40.470.10:FF:000013">
    <property type="entry name" value="Type-4 uracil-DNA glycosylase"/>
    <property type="match status" value="1"/>
</dbReference>
<dbReference type="GeneID" id="65562668"/>
<keyword evidence="5" id="KW-0004">4Fe-4S</keyword>
<dbReference type="InterPro" id="IPR005122">
    <property type="entry name" value="Uracil-DNA_glycosylase-like"/>
</dbReference>
<evidence type="ECO:0000256" key="10">
    <source>
        <dbReference type="ARBA" id="ARBA00023014"/>
    </source>
</evidence>
<dbReference type="EC" id="3.2.2.27" evidence="3"/>
<dbReference type="SMART" id="SM00986">
    <property type="entry name" value="UDG"/>
    <property type="match status" value="1"/>
</dbReference>
<keyword evidence="13" id="KW-0326">Glycosidase</keyword>
<evidence type="ECO:0000256" key="9">
    <source>
        <dbReference type="ARBA" id="ARBA00023004"/>
    </source>
</evidence>
<dbReference type="GO" id="GO:0004844">
    <property type="term" value="F:uracil DNA N-glycosylase activity"/>
    <property type="evidence" value="ECO:0007669"/>
    <property type="project" value="UniProtKB-EC"/>
</dbReference>
<name>A0A8F5BN68_SACSH</name>
<dbReference type="NCBIfam" id="NF040953">
    <property type="entry name" value="Arch_udg"/>
    <property type="match status" value="1"/>
</dbReference>
<dbReference type="GO" id="GO:0046872">
    <property type="term" value="F:metal ion binding"/>
    <property type="evidence" value="ECO:0007669"/>
    <property type="project" value="UniProtKB-KW"/>
</dbReference>
<dbReference type="EMBL" id="CP077717">
    <property type="protein sequence ID" value="QXJ28211.1"/>
    <property type="molecule type" value="Genomic_DNA"/>
</dbReference>
<evidence type="ECO:0000256" key="6">
    <source>
        <dbReference type="ARBA" id="ARBA00022723"/>
    </source>
</evidence>
<dbReference type="InterPro" id="IPR005273">
    <property type="entry name" value="Ura-DNA_glyco_family4"/>
</dbReference>
<feature type="domain" description="Uracil-DNA glycosylase-like" evidence="12">
    <location>
        <begin position="28"/>
        <end position="189"/>
    </location>
</feature>
<keyword evidence="8 13" id="KW-0378">Hydrolase</keyword>
<dbReference type="InterPro" id="IPR051536">
    <property type="entry name" value="UDG_Type-4/5"/>
</dbReference>
<dbReference type="CDD" id="cd10030">
    <property type="entry name" value="UDG-F4_TTUDGA_SPO1dp_like"/>
    <property type="match status" value="1"/>
</dbReference>
<evidence type="ECO:0000256" key="3">
    <source>
        <dbReference type="ARBA" id="ARBA00012030"/>
    </source>
</evidence>
<dbReference type="AlphaFoldDB" id="A0A8F5BN68"/>
<dbReference type="SMART" id="SM00987">
    <property type="entry name" value="UreE_C"/>
    <property type="match status" value="1"/>
</dbReference>
<dbReference type="InterPro" id="IPR053423">
    <property type="entry name" value="Type-4_UDG"/>
</dbReference>
<evidence type="ECO:0000256" key="11">
    <source>
        <dbReference type="ARBA" id="ARBA00023204"/>
    </source>
</evidence>
<keyword evidence="7" id="KW-0227">DNA damage</keyword>
<evidence type="ECO:0000256" key="1">
    <source>
        <dbReference type="ARBA" id="ARBA00001400"/>
    </source>
</evidence>
<evidence type="ECO:0000256" key="4">
    <source>
        <dbReference type="ARBA" id="ARBA00019403"/>
    </source>
</evidence>
<protein>
    <recommendedName>
        <fullName evidence="4">Type-4 uracil-DNA glycosylase</fullName>
        <ecNumber evidence="3">3.2.2.27</ecNumber>
    </recommendedName>
</protein>
<sequence>MDTLDLVAEEVRKCQKCRLWKYRKNAVPGEGNNKAEIMFVGEAPGENEDIEGKPFVGAAGKLLTRLINEVLGLSREDVFITNLVKCRPPNNRDPEEDEIIACSPYLHRQIELIRPRIIITLGRHSTSYLFQIMNIKMESIGKVRGKFYTWNGHEYRILVFPTYHPAAALYNPPIRKILEEDFRKVKEALSSKPISLDNFLYGSGNKGEKGNSDSSK</sequence>
<evidence type="ECO:0000313" key="14">
    <source>
        <dbReference type="Proteomes" id="UP000694018"/>
    </source>
</evidence>
<keyword evidence="9" id="KW-0408">Iron</keyword>
<comment type="catalytic activity">
    <reaction evidence="1">
        <text>Hydrolyzes single-stranded DNA or mismatched double-stranded DNA and polynucleotides, releasing free uracil.</text>
        <dbReference type="EC" id="3.2.2.27"/>
    </reaction>
</comment>
<reference evidence="13" key="1">
    <citation type="journal article" date="2021" name="Environ. Microbiol.">
        <title>New insights into the diversity and evolution of the archaeal mobilome from three complete genomes of Saccharolobus shibatae.</title>
        <authorList>
            <person name="Medvedeva S."/>
            <person name="Brandt D."/>
            <person name="Cvirkaite-Krupovic V."/>
            <person name="Liu Y."/>
            <person name="Severinov K."/>
            <person name="Ishino S."/>
            <person name="Ishino Y."/>
            <person name="Prangishvili D."/>
            <person name="Kalinowski J."/>
            <person name="Krupovic M."/>
        </authorList>
    </citation>
    <scope>NUCLEOTIDE SEQUENCE</scope>
    <source>
        <strain evidence="13">B12</strain>
    </source>
</reference>
<evidence type="ECO:0000313" key="13">
    <source>
        <dbReference type="EMBL" id="QXJ28211.1"/>
    </source>
</evidence>
<dbReference type="NCBIfam" id="TIGR00758">
    <property type="entry name" value="UDG_fam4"/>
    <property type="match status" value="1"/>
</dbReference>
<dbReference type="OrthoDB" id="8612at2157"/>
<evidence type="ECO:0000256" key="8">
    <source>
        <dbReference type="ARBA" id="ARBA00022801"/>
    </source>
</evidence>
<dbReference type="GO" id="GO:0006281">
    <property type="term" value="P:DNA repair"/>
    <property type="evidence" value="ECO:0007669"/>
    <property type="project" value="UniProtKB-KW"/>
</dbReference>
<evidence type="ECO:0000256" key="5">
    <source>
        <dbReference type="ARBA" id="ARBA00022485"/>
    </source>
</evidence>
<keyword evidence="10" id="KW-0411">Iron-sulfur</keyword>
<keyword evidence="6" id="KW-0479">Metal-binding</keyword>